<feature type="binding site" evidence="7">
    <location>
        <begin position="131"/>
        <end position="135"/>
    </location>
    <ligand>
        <name>substrate</name>
    </ligand>
</feature>
<keyword evidence="3 7" id="KW-0479">Metal-binding</keyword>
<dbReference type="GO" id="GO:0061711">
    <property type="term" value="F:tRNA N(6)-L-threonylcarbamoyladenine synthase activity"/>
    <property type="evidence" value="ECO:0007669"/>
    <property type="project" value="UniProtKB-EC"/>
</dbReference>
<evidence type="ECO:0000256" key="6">
    <source>
        <dbReference type="ARBA" id="ARBA00048117"/>
    </source>
</evidence>
<comment type="cofactor">
    <cofactor evidence="7">
        <name>Fe(2+)</name>
        <dbReference type="ChEBI" id="CHEBI:29033"/>
    </cofactor>
    <text evidence="7">Binds 1 Fe(2+) ion per subunit.</text>
</comment>
<feature type="domain" description="Gcp-like" evidence="8">
    <location>
        <begin position="23"/>
        <end position="300"/>
    </location>
</feature>
<feature type="binding site" evidence="7">
    <location>
        <position position="112"/>
    </location>
    <ligand>
        <name>Fe cation</name>
        <dbReference type="ChEBI" id="CHEBI:24875"/>
    </ligand>
</feature>
<keyword evidence="4 7" id="KW-0408">Iron</keyword>
<dbReference type="HAMAP" id="MF_01445">
    <property type="entry name" value="TsaD"/>
    <property type="match status" value="1"/>
</dbReference>
<evidence type="ECO:0000256" key="4">
    <source>
        <dbReference type="ARBA" id="ARBA00023004"/>
    </source>
</evidence>
<feature type="binding site" evidence="7">
    <location>
        <position position="177"/>
    </location>
    <ligand>
        <name>substrate</name>
    </ligand>
</feature>
<accession>A0AAJ1UWJ9</accession>
<gene>
    <name evidence="7 9" type="primary">tsaD</name>
    <name evidence="9" type="ORF">QLQ80_01260</name>
</gene>
<evidence type="ECO:0000256" key="7">
    <source>
        <dbReference type="HAMAP-Rule" id="MF_01445"/>
    </source>
</evidence>
<dbReference type="Gene3D" id="3.30.420.40">
    <property type="match status" value="2"/>
</dbReference>
<evidence type="ECO:0000259" key="8">
    <source>
        <dbReference type="Pfam" id="PF00814"/>
    </source>
</evidence>
<protein>
    <recommendedName>
        <fullName evidence="7">tRNA N6-adenosine threonylcarbamoyltransferase</fullName>
        <ecNumber evidence="7">2.3.1.234</ecNumber>
    </recommendedName>
    <alternativeName>
        <fullName evidence="7">N6-L-threonylcarbamoyladenine synthase</fullName>
        <shortName evidence="7">t(6)A synthase</shortName>
    </alternativeName>
    <alternativeName>
        <fullName evidence="7">t(6)A37 threonylcarbamoyladenosine biosynthesis protein TsaD</fullName>
    </alternativeName>
    <alternativeName>
        <fullName evidence="7">tRNA threonylcarbamoyladenosine biosynthesis protein TsaD</fullName>
    </alternativeName>
</protein>
<evidence type="ECO:0000256" key="3">
    <source>
        <dbReference type="ARBA" id="ARBA00022723"/>
    </source>
</evidence>
<feature type="binding site" evidence="7">
    <location>
        <position position="294"/>
    </location>
    <ligand>
        <name>Fe cation</name>
        <dbReference type="ChEBI" id="CHEBI:24875"/>
    </ligand>
</feature>
<comment type="caution">
    <text evidence="7">Lacks conserved residue(s) required for the propagation of feature annotation.</text>
</comment>
<dbReference type="PRINTS" id="PR00789">
    <property type="entry name" value="OSIALOPTASE"/>
</dbReference>
<dbReference type="Pfam" id="PF00814">
    <property type="entry name" value="TsaD"/>
    <property type="match status" value="1"/>
</dbReference>
<keyword evidence="7" id="KW-0963">Cytoplasm</keyword>
<evidence type="ECO:0000256" key="5">
    <source>
        <dbReference type="ARBA" id="ARBA00023315"/>
    </source>
</evidence>
<dbReference type="GO" id="GO:0005506">
    <property type="term" value="F:iron ion binding"/>
    <property type="evidence" value="ECO:0007669"/>
    <property type="project" value="UniProtKB-UniRule"/>
</dbReference>
<comment type="subcellular location">
    <subcellularLocation>
        <location evidence="7">Cytoplasm</location>
    </subcellularLocation>
</comment>
<feature type="binding site" evidence="7">
    <location>
        <position position="108"/>
    </location>
    <ligand>
        <name>Fe cation</name>
        <dbReference type="ChEBI" id="CHEBI:24875"/>
    </ligand>
</feature>
<dbReference type="RefSeq" id="WP_283827203.1">
    <property type="nucleotide sequence ID" value="NZ_JASDDP010000012.1"/>
</dbReference>
<comment type="caution">
    <text evidence="9">The sequence shown here is derived from an EMBL/GenBank/DDBJ whole genome shotgun (WGS) entry which is preliminary data.</text>
</comment>
<dbReference type="GO" id="GO:0005737">
    <property type="term" value="C:cytoplasm"/>
    <property type="evidence" value="ECO:0007669"/>
    <property type="project" value="UniProtKB-SubCell"/>
</dbReference>
<dbReference type="AlphaFoldDB" id="A0AAJ1UWJ9"/>
<name>A0AAJ1UWJ9_9MOLU</name>
<reference evidence="9" key="1">
    <citation type="submission" date="2023-05" db="EMBL/GenBank/DDBJ databases">
        <title>Mycoplasma phocimorsus sp. nov., isolated from Scandinavian patients with seal finger or septic arthritis after contact with seals.</title>
        <authorList>
            <person name="Skafte-Holm A."/>
            <person name="Pedersen T.R."/>
            <person name="Froelund M."/>
            <person name="Stegger M."/>
            <person name="Qvortrup K."/>
            <person name="Michaels D.L."/>
            <person name="Brown D.R."/>
            <person name="Jensen J.S."/>
        </authorList>
    </citation>
    <scope>NUCLEOTIDE SEQUENCE</scope>
    <source>
        <strain evidence="9">M5725</strain>
    </source>
</reference>
<evidence type="ECO:0000256" key="1">
    <source>
        <dbReference type="ARBA" id="ARBA00022679"/>
    </source>
</evidence>
<dbReference type="NCBIfam" id="TIGR00329">
    <property type="entry name" value="gcp_kae1"/>
    <property type="match status" value="1"/>
</dbReference>
<dbReference type="PANTHER" id="PTHR11735:SF6">
    <property type="entry name" value="TRNA N6-ADENOSINE THREONYLCARBAMOYLTRANSFERASE, MITOCHONDRIAL"/>
    <property type="match status" value="1"/>
</dbReference>
<keyword evidence="5 7" id="KW-0012">Acyltransferase</keyword>
<evidence type="ECO:0000313" key="10">
    <source>
        <dbReference type="Proteomes" id="UP001224428"/>
    </source>
</evidence>
<dbReference type="InterPro" id="IPR043129">
    <property type="entry name" value="ATPase_NBD"/>
</dbReference>
<dbReference type="InterPro" id="IPR000905">
    <property type="entry name" value="Gcp-like_dom"/>
</dbReference>
<dbReference type="Proteomes" id="UP001224428">
    <property type="component" value="Unassembled WGS sequence"/>
</dbReference>
<comment type="catalytic activity">
    <reaction evidence="6 7">
        <text>L-threonylcarbamoyladenylate + adenosine(37) in tRNA = N(6)-L-threonylcarbamoyladenosine(37) in tRNA + AMP + H(+)</text>
        <dbReference type="Rhea" id="RHEA:37059"/>
        <dbReference type="Rhea" id="RHEA-COMP:10162"/>
        <dbReference type="Rhea" id="RHEA-COMP:10163"/>
        <dbReference type="ChEBI" id="CHEBI:15378"/>
        <dbReference type="ChEBI" id="CHEBI:73682"/>
        <dbReference type="ChEBI" id="CHEBI:74411"/>
        <dbReference type="ChEBI" id="CHEBI:74418"/>
        <dbReference type="ChEBI" id="CHEBI:456215"/>
        <dbReference type="EC" id="2.3.1.234"/>
    </reaction>
</comment>
<evidence type="ECO:0000313" key="9">
    <source>
        <dbReference type="EMBL" id="MDJ1645717.1"/>
    </source>
</evidence>
<dbReference type="SUPFAM" id="SSF53067">
    <property type="entry name" value="Actin-like ATPase domain"/>
    <property type="match status" value="1"/>
</dbReference>
<dbReference type="NCBIfam" id="TIGR03723">
    <property type="entry name" value="T6A_TsaD_YgjD"/>
    <property type="match status" value="1"/>
</dbReference>
<keyword evidence="1 7" id="KW-0808">Transferase</keyword>
<keyword evidence="10" id="KW-1185">Reference proteome</keyword>
<dbReference type="PANTHER" id="PTHR11735">
    <property type="entry name" value="TRNA N6-ADENOSINE THREONYLCARBAMOYLTRANSFERASE"/>
    <property type="match status" value="1"/>
</dbReference>
<dbReference type="EMBL" id="JASDDP010000012">
    <property type="protein sequence ID" value="MDJ1645717.1"/>
    <property type="molecule type" value="Genomic_DNA"/>
</dbReference>
<dbReference type="InterPro" id="IPR017861">
    <property type="entry name" value="KAE1/TsaD"/>
</dbReference>
<sequence>MTILGIETSHDDTSIALWKNNKIIEFIIFSQIDIFKEFGGTVPEIASREHTKNIQIILNKLLKTINFKQIDLIAYTSEPGLIGSLQVGKLFAYALSSALQVELMPINHMLGHLYSVNIEKEAIKYPALALVVSGGHSEIIKCDFPGDYQIIGQTQDDAIGEVFDKISSKLNLGFPGGPIINKIYNESTFDSYINFTKPRTLNEFDFSFSGLKTQVINYHNKHQSEENYNINLVVSSFMDTSINYLLSKFKLAIKKFEPNSIILCGGVSSNSILRERFLKLHSNAFIPEKKYCQDNAAMIAQCAFELKRRKNV</sequence>
<proteinExistence type="inferred from homology"/>
<evidence type="ECO:0000256" key="2">
    <source>
        <dbReference type="ARBA" id="ARBA00022694"/>
    </source>
</evidence>
<organism evidence="9 10">
    <name type="scientific">Mycoplasma phocimorsus</name>
    <dbReference type="NCBI Taxonomy" id="3045839"/>
    <lineage>
        <taxon>Bacteria</taxon>
        <taxon>Bacillati</taxon>
        <taxon>Mycoplasmatota</taxon>
        <taxon>Mollicutes</taxon>
        <taxon>Mycoplasmataceae</taxon>
        <taxon>Mycoplasma</taxon>
    </lineage>
</organism>
<feature type="binding site" evidence="7">
    <location>
        <position position="164"/>
    </location>
    <ligand>
        <name>substrate</name>
    </ligand>
</feature>
<comment type="function">
    <text evidence="7">Required for the formation of a threonylcarbamoyl group on adenosine at position 37 (t(6)A37) in tRNAs that read codons beginning with adenine. Is involved in the transfer of the threonylcarbamoyl moiety of threonylcarbamoyl-AMP (TC-AMP) to the N6 group of A37, together with TsaE and TsaB. TsaD likely plays a direct catalytic role in this reaction.</text>
</comment>
<feature type="binding site" evidence="7">
    <location>
        <position position="270"/>
    </location>
    <ligand>
        <name>substrate</name>
    </ligand>
</feature>
<dbReference type="InterPro" id="IPR022450">
    <property type="entry name" value="TsaD"/>
</dbReference>
<dbReference type="GO" id="GO:0002949">
    <property type="term" value="P:tRNA threonylcarbamoyladenosine modification"/>
    <property type="evidence" value="ECO:0007669"/>
    <property type="project" value="UniProtKB-UniRule"/>
</dbReference>
<keyword evidence="2 7" id="KW-0819">tRNA processing</keyword>
<dbReference type="EC" id="2.3.1.234" evidence="7"/>
<comment type="similarity">
    <text evidence="7">Belongs to the KAE1 / TsaD family.</text>
</comment>